<dbReference type="SUPFAM" id="SSF53098">
    <property type="entry name" value="Ribonuclease H-like"/>
    <property type="match status" value="1"/>
</dbReference>
<dbReference type="GO" id="GO:0004523">
    <property type="term" value="F:RNA-DNA hybrid ribonuclease activity"/>
    <property type="evidence" value="ECO:0007669"/>
    <property type="project" value="InterPro"/>
</dbReference>
<dbReference type="InterPro" id="IPR002156">
    <property type="entry name" value="RNaseH_domain"/>
</dbReference>
<dbReference type="GO" id="GO:0003676">
    <property type="term" value="F:nucleic acid binding"/>
    <property type="evidence" value="ECO:0007669"/>
    <property type="project" value="InterPro"/>
</dbReference>
<proteinExistence type="predicted"/>
<dbReference type="AlphaFoldDB" id="A0A8X6V5Z7"/>
<dbReference type="Pfam" id="PF00075">
    <property type="entry name" value="RNase_H"/>
    <property type="match status" value="1"/>
</dbReference>
<feature type="domain" description="RNase H type-1" evidence="1">
    <location>
        <begin position="1"/>
        <end position="105"/>
    </location>
</feature>
<gene>
    <name evidence="2" type="primary">NCL1_44835</name>
    <name evidence="2" type="ORF">TNCV_4294391</name>
</gene>
<dbReference type="Gene3D" id="3.30.420.10">
    <property type="entry name" value="Ribonuclease H-like superfamily/Ribonuclease H"/>
    <property type="match status" value="1"/>
</dbReference>
<accession>A0A8X6V5Z7</accession>
<dbReference type="Proteomes" id="UP000887159">
    <property type="component" value="Unassembled WGS sequence"/>
</dbReference>
<reference evidence="2" key="1">
    <citation type="submission" date="2020-08" db="EMBL/GenBank/DDBJ databases">
        <title>Multicomponent nature underlies the extraordinary mechanical properties of spider dragline silk.</title>
        <authorList>
            <person name="Kono N."/>
            <person name="Nakamura H."/>
            <person name="Mori M."/>
            <person name="Yoshida Y."/>
            <person name="Ohtoshi R."/>
            <person name="Malay A.D."/>
            <person name="Moran D.A.P."/>
            <person name="Tomita M."/>
            <person name="Numata K."/>
            <person name="Arakawa K."/>
        </authorList>
    </citation>
    <scope>NUCLEOTIDE SEQUENCE</scope>
</reference>
<keyword evidence="3" id="KW-1185">Reference proteome</keyword>
<dbReference type="InterPro" id="IPR012337">
    <property type="entry name" value="RNaseH-like_sf"/>
</dbReference>
<dbReference type="InterPro" id="IPR036397">
    <property type="entry name" value="RNaseH_sf"/>
</dbReference>
<dbReference type="EMBL" id="BMAU01021177">
    <property type="protein sequence ID" value="GFX94394.1"/>
    <property type="molecule type" value="Genomic_DNA"/>
</dbReference>
<comment type="caution">
    <text evidence="2">The sequence shown here is derived from an EMBL/GenBank/DDBJ whole genome shotgun (WGS) entry which is preliminary data.</text>
</comment>
<protein>
    <submittedName>
        <fullName evidence="2">RNase H domain-containing protein</fullName>
    </submittedName>
</protein>
<evidence type="ECO:0000313" key="2">
    <source>
        <dbReference type="EMBL" id="GFX94394.1"/>
    </source>
</evidence>
<evidence type="ECO:0000313" key="3">
    <source>
        <dbReference type="Proteomes" id="UP000887159"/>
    </source>
</evidence>
<name>A0A8X6V5Z7_TRICX</name>
<organism evidence="2 3">
    <name type="scientific">Trichonephila clavipes</name>
    <name type="common">Golden silk orbweaver</name>
    <name type="synonym">Nephila clavipes</name>
    <dbReference type="NCBI Taxonomy" id="2585209"/>
    <lineage>
        <taxon>Eukaryota</taxon>
        <taxon>Metazoa</taxon>
        <taxon>Ecdysozoa</taxon>
        <taxon>Arthropoda</taxon>
        <taxon>Chelicerata</taxon>
        <taxon>Arachnida</taxon>
        <taxon>Araneae</taxon>
        <taxon>Araneomorphae</taxon>
        <taxon>Entelegynae</taxon>
        <taxon>Araneoidea</taxon>
        <taxon>Nephilidae</taxon>
        <taxon>Trichonephila</taxon>
    </lineage>
</organism>
<dbReference type="PROSITE" id="PS50879">
    <property type="entry name" value="RNASE_H_1"/>
    <property type="match status" value="1"/>
</dbReference>
<sequence>MSIKCLTTPELLQQLALQGIDGIPLDAAKIYTEGTFSEIWILTDSRSSIQHLSNWSFIGDSTSKSILRLFQQLSDRHPIHLQWVPSHVGLLGNEVADDLAKAATSNPVDPEDHMVLTSTEIYSRAKELICRTCTHMCIASVLSVFSSIVREFLELFYNLWRTVLVKNKIVLDPAFGFNHFEPPKTQQLVSEVGLNAINKSDGGPVPDSSRKIDRQHECQYGRNEIELTGMNANMGELNTKLTNVNEQISANKEELKSDLKGIGDKLTTMDKKFEEMEGRIDGGCKPVGLPDQGLPVSCFSADAADILQTLPETQRLDIDALLMLWSYASERNCEGLQQTPAEVTAAESSETELATDVERLSHLAFSDCPTEVREVLALQHFVDGVRDPEIQKALRMADLKDLKGALCLL</sequence>
<evidence type="ECO:0000259" key="1">
    <source>
        <dbReference type="PROSITE" id="PS50879"/>
    </source>
</evidence>
<dbReference type="CDD" id="cd09276">
    <property type="entry name" value="Rnase_HI_RT_non_LTR"/>
    <property type="match status" value="1"/>
</dbReference>